<evidence type="ECO:0000313" key="2">
    <source>
        <dbReference type="EMBL" id="SNR16058.1"/>
    </source>
</evidence>
<name>A0A238UBV9_9FLAO</name>
<dbReference type="KEGG" id="tje:TJEJU_2373"/>
<accession>A0A238UBV9</accession>
<sequence length="300" mass="34319">MKKNFQLLLLLLVLIVYSCSNELENEESLNDALVKVEDGILVFKDTDVFTSQLETLHSMSDEERIAWLTEIGFNNSLYLKTKDLTLDELHEKNYINVPDDIFATILNKDGVYIVGEEAHKIGHSEELITNKNNIKNNELAWLNKDNLKSYAIDFGNDDNSLLKREDLQKTEPYDGDFFNLNGTRANLGVTHLSAHLIGWNRGYVGYASVGIKIKGRKKKRRKWKDDEMWFAGIAYEAWVIGDFANRHTLGFVGEDRKKSVQKTLFWKAGGAYFGARIEAAFTYEDDGYPRVVSDTKVFLP</sequence>
<proteinExistence type="predicted"/>
<dbReference type="Proteomes" id="UP000215214">
    <property type="component" value="Chromosome TJEJU"/>
</dbReference>
<keyword evidence="2" id="KW-0449">Lipoprotein</keyword>
<keyword evidence="3" id="KW-1185">Reference proteome</keyword>
<dbReference type="EMBL" id="LT899436">
    <property type="protein sequence ID" value="SNR16058.1"/>
    <property type="molecule type" value="Genomic_DNA"/>
</dbReference>
<evidence type="ECO:0000256" key="1">
    <source>
        <dbReference type="SAM" id="SignalP"/>
    </source>
</evidence>
<evidence type="ECO:0000313" key="3">
    <source>
        <dbReference type="Proteomes" id="UP000215214"/>
    </source>
</evidence>
<dbReference type="PROSITE" id="PS51257">
    <property type="entry name" value="PROKAR_LIPOPROTEIN"/>
    <property type="match status" value="1"/>
</dbReference>
<keyword evidence="1" id="KW-0732">Signal</keyword>
<feature type="signal peptide" evidence="1">
    <location>
        <begin position="1"/>
        <end position="22"/>
    </location>
</feature>
<dbReference type="RefSeq" id="WP_095072315.1">
    <property type="nucleotide sequence ID" value="NZ_LT899436.1"/>
</dbReference>
<reference evidence="2 3" key="1">
    <citation type="submission" date="2017-07" db="EMBL/GenBank/DDBJ databases">
        <authorList>
            <person name="Sun Z.S."/>
            <person name="Albrecht U."/>
            <person name="Echele G."/>
            <person name="Lee C.C."/>
        </authorList>
    </citation>
    <scope>NUCLEOTIDE SEQUENCE [LARGE SCALE GENOMIC DNA]</scope>
    <source>
        <strain evidence="3">type strain: KCTC 22618</strain>
    </source>
</reference>
<feature type="chain" id="PRO_5012127522" evidence="1">
    <location>
        <begin position="23"/>
        <end position="300"/>
    </location>
</feature>
<dbReference type="OrthoDB" id="710147at2"/>
<gene>
    <name evidence="2" type="ORF">TJEJU_2373</name>
</gene>
<organism evidence="2 3">
    <name type="scientific">Tenacibaculum jejuense</name>
    <dbReference type="NCBI Taxonomy" id="584609"/>
    <lineage>
        <taxon>Bacteria</taxon>
        <taxon>Pseudomonadati</taxon>
        <taxon>Bacteroidota</taxon>
        <taxon>Flavobacteriia</taxon>
        <taxon>Flavobacteriales</taxon>
        <taxon>Flavobacteriaceae</taxon>
        <taxon>Tenacibaculum</taxon>
    </lineage>
</organism>
<protein>
    <submittedName>
        <fullName evidence="2">Probable lipoprotein</fullName>
    </submittedName>
</protein>
<dbReference type="AlphaFoldDB" id="A0A238UBV9"/>